<organism evidence="4 5">
    <name type="scientific">Arachidicoccus ginsenosidivorans</name>
    <dbReference type="NCBI Taxonomy" id="496057"/>
    <lineage>
        <taxon>Bacteria</taxon>
        <taxon>Pseudomonadati</taxon>
        <taxon>Bacteroidota</taxon>
        <taxon>Chitinophagia</taxon>
        <taxon>Chitinophagales</taxon>
        <taxon>Chitinophagaceae</taxon>
        <taxon>Arachidicoccus</taxon>
    </lineage>
</organism>
<dbReference type="InterPro" id="IPR045957">
    <property type="entry name" value="DUF6377"/>
</dbReference>
<keyword evidence="1" id="KW-0812">Transmembrane</keyword>
<dbReference type="InterPro" id="IPR011990">
    <property type="entry name" value="TPR-like_helical_dom_sf"/>
</dbReference>
<keyword evidence="1" id="KW-0472">Membrane</keyword>
<dbReference type="EMBL" id="CP042434">
    <property type="protein sequence ID" value="QEC71542.1"/>
    <property type="molecule type" value="Genomic_DNA"/>
</dbReference>
<dbReference type="AlphaFoldDB" id="A0A5B8VKP2"/>
<protein>
    <submittedName>
        <fullName evidence="4">Tetratricopeptide repeat protein</fullName>
    </submittedName>
</protein>
<name>A0A5B8VKP2_9BACT</name>
<evidence type="ECO:0000313" key="5">
    <source>
        <dbReference type="Proteomes" id="UP000321291"/>
    </source>
</evidence>
<dbReference type="Gene3D" id="1.25.40.10">
    <property type="entry name" value="Tetratricopeptide repeat domain"/>
    <property type="match status" value="1"/>
</dbReference>
<sequence>MRFYRNFICCSIALCFIALLCVPKSARAQSHLRPLFDSLNQTIAAAANYDSIKVREIDSIRISTGSQSALFDKYLKLYSAFRTYNYDSAYSYAQLLLKEARAENNDSLYVLAQLKQGFILVSSGMFKEAFDSLSVLQGANLLPAFRAEYYTLLARCYYDIADFDNDKYHSPAYNALGGRYLDSAMVYYDKARFEYKYYGGLKAIRRGQKQKALKFFNGLMAQKDLTPHQLALTASTLCDLYIHGKDKEEAIYLLLRAAIADIVSSTKETTALFNLSTLLYKRNDIAHASLYIKKAMNDAVFYGAKQRKVQLSSILSLIESQRVANVENQKRNAILYGVIATLLLLLFAGLILIILRQMRKLKKAEKTISKAHLHLQDSNARLEEANKIKEGYLGYFFNGNSEVYAKVEKFKKSIERRVRDGKFSEIAILINQFNLKEDKHELLDNFDRIFLKLFPHFLEQYNALFTPDCQINLGEKASLPTEVRIFALIRLGIHDNEKIASILGYSVHTINTYKTKVKNKSVVSNEQFEQKIMAIKSVQR</sequence>
<evidence type="ECO:0000256" key="1">
    <source>
        <dbReference type="SAM" id="Phobius"/>
    </source>
</evidence>
<keyword evidence="1" id="KW-1133">Transmembrane helix</keyword>
<accession>A0A5B8VKP2</accession>
<dbReference type="RefSeq" id="WP_146780920.1">
    <property type="nucleotide sequence ID" value="NZ_CP042434.1"/>
</dbReference>
<dbReference type="OrthoDB" id="1044679at2"/>
<feature type="signal peptide" evidence="2">
    <location>
        <begin position="1"/>
        <end position="28"/>
    </location>
</feature>
<reference evidence="4 5" key="1">
    <citation type="journal article" date="2017" name="Int. J. Syst. Evol. Microbiol.">
        <title>Arachidicoccus ginsenosidivorans sp. nov., with ginsenoside-converting activity isolated from ginseng cultivating soil.</title>
        <authorList>
            <person name="Siddiqi M.Z."/>
            <person name="Aslam Z."/>
            <person name="Im W.T."/>
        </authorList>
    </citation>
    <scope>NUCLEOTIDE SEQUENCE [LARGE SCALE GENOMIC DNA]</scope>
    <source>
        <strain evidence="4 5">Gsoil 809</strain>
    </source>
</reference>
<dbReference type="Pfam" id="PF19904">
    <property type="entry name" value="DUF6377"/>
    <property type="match status" value="1"/>
</dbReference>
<keyword evidence="5" id="KW-1185">Reference proteome</keyword>
<dbReference type="KEGG" id="agi:FSB73_07525"/>
<dbReference type="SUPFAM" id="SSF81901">
    <property type="entry name" value="HCP-like"/>
    <property type="match status" value="1"/>
</dbReference>
<proteinExistence type="predicted"/>
<evidence type="ECO:0000256" key="2">
    <source>
        <dbReference type="SAM" id="SignalP"/>
    </source>
</evidence>
<dbReference type="Proteomes" id="UP000321291">
    <property type="component" value="Chromosome"/>
</dbReference>
<gene>
    <name evidence="4" type="ORF">FSB73_07525</name>
</gene>
<keyword evidence="2" id="KW-0732">Signal</keyword>
<evidence type="ECO:0000259" key="3">
    <source>
        <dbReference type="Pfam" id="PF19904"/>
    </source>
</evidence>
<feature type="transmembrane region" description="Helical" evidence="1">
    <location>
        <begin position="333"/>
        <end position="355"/>
    </location>
</feature>
<feature type="chain" id="PRO_5023146183" evidence="2">
    <location>
        <begin position="29"/>
        <end position="540"/>
    </location>
</feature>
<feature type="domain" description="DUF6377" evidence="3">
    <location>
        <begin position="261"/>
        <end position="500"/>
    </location>
</feature>
<evidence type="ECO:0000313" key="4">
    <source>
        <dbReference type="EMBL" id="QEC71542.1"/>
    </source>
</evidence>